<feature type="domain" description="Major facilitator superfamily (MFS) profile" evidence="7">
    <location>
        <begin position="22"/>
        <end position="306"/>
    </location>
</feature>
<evidence type="ECO:0000256" key="3">
    <source>
        <dbReference type="ARBA" id="ARBA00022692"/>
    </source>
</evidence>
<dbReference type="Gene3D" id="1.20.1250.20">
    <property type="entry name" value="MFS general substrate transporter like domains"/>
    <property type="match status" value="1"/>
</dbReference>
<dbReference type="EMBL" id="JBJQOH010000006">
    <property type="protein sequence ID" value="KAL3682445.1"/>
    <property type="molecule type" value="Genomic_DNA"/>
</dbReference>
<feature type="transmembrane region" description="Helical" evidence="6">
    <location>
        <begin position="20"/>
        <end position="41"/>
    </location>
</feature>
<dbReference type="Pfam" id="PF00083">
    <property type="entry name" value="Sugar_tr"/>
    <property type="match status" value="1"/>
</dbReference>
<reference evidence="8 9" key="1">
    <citation type="submission" date="2024-09" db="EMBL/GenBank/DDBJ databases">
        <title>Chromosome-scale assembly of Riccia sorocarpa.</title>
        <authorList>
            <person name="Paukszto L."/>
        </authorList>
    </citation>
    <scope>NUCLEOTIDE SEQUENCE [LARGE SCALE GENOMIC DNA]</scope>
    <source>
        <strain evidence="8">LP-2024</strain>
        <tissue evidence="8">Aerial parts of the thallus</tissue>
    </source>
</reference>
<comment type="subcellular location">
    <subcellularLocation>
        <location evidence="1">Membrane</location>
        <topology evidence="1">Multi-pass membrane protein</topology>
    </subcellularLocation>
</comment>
<keyword evidence="4 6" id="KW-1133">Transmembrane helix</keyword>
<feature type="transmembrane region" description="Helical" evidence="6">
    <location>
        <begin position="61"/>
        <end position="86"/>
    </location>
</feature>
<dbReference type="AlphaFoldDB" id="A0ABD3GWC1"/>
<organism evidence="8 9">
    <name type="scientific">Riccia sorocarpa</name>
    <dbReference type="NCBI Taxonomy" id="122646"/>
    <lineage>
        <taxon>Eukaryota</taxon>
        <taxon>Viridiplantae</taxon>
        <taxon>Streptophyta</taxon>
        <taxon>Embryophyta</taxon>
        <taxon>Marchantiophyta</taxon>
        <taxon>Marchantiopsida</taxon>
        <taxon>Marchantiidae</taxon>
        <taxon>Marchantiales</taxon>
        <taxon>Ricciaceae</taxon>
        <taxon>Riccia</taxon>
    </lineage>
</organism>
<evidence type="ECO:0000256" key="1">
    <source>
        <dbReference type="ARBA" id="ARBA00004141"/>
    </source>
</evidence>
<dbReference type="PROSITE" id="PS50850">
    <property type="entry name" value="MFS"/>
    <property type="match status" value="1"/>
</dbReference>
<gene>
    <name evidence="8" type="ORF">R1sor_000467</name>
</gene>
<feature type="transmembrane region" description="Helical" evidence="6">
    <location>
        <begin position="161"/>
        <end position="188"/>
    </location>
</feature>
<dbReference type="PANTHER" id="PTHR23511">
    <property type="entry name" value="SYNAPTIC VESICLE GLYCOPROTEIN 2"/>
    <property type="match status" value="1"/>
</dbReference>
<keyword evidence="3 6" id="KW-0812">Transmembrane</keyword>
<accession>A0ABD3GWC1</accession>
<dbReference type="InterPro" id="IPR020846">
    <property type="entry name" value="MFS_dom"/>
</dbReference>
<dbReference type="GO" id="GO:0016020">
    <property type="term" value="C:membrane"/>
    <property type="evidence" value="ECO:0007669"/>
    <property type="project" value="UniProtKB-SubCell"/>
</dbReference>
<comment type="caution">
    <text evidence="8">The sequence shown here is derived from an EMBL/GenBank/DDBJ whole genome shotgun (WGS) entry which is preliminary data.</text>
</comment>
<evidence type="ECO:0000259" key="7">
    <source>
        <dbReference type="PROSITE" id="PS50850"/>
    </source>
</evidence>
<dbReference type="SUPFAM" id="SSF103473">
    <property type="entry name" value="MFS general substrate transporter"/>
    <property type="match status" value="1"/>
</dbReference>
<evidence type="ECO:0000256" key="5">
    <source>
        <dbReference type="ARBA" id="ARBA00023136"/>
    </source>
</evidence>
<keyword evidence="2" id="KW-0813">Transport</keyword>
<evidence type="ECO:0000313" key="9">
    <source>
        <dbReference type="Proteomes" id="UP001633002"/>
    </source>
</evidence>
<dbReference type="PANTHER" id="PTHR23511:SF34">
    <property type="entry name" value="SYNAPTIC VESICLE GLYCOPROTEIN 2"/>
    <property type="match status" value="1"/>
</dbReference>
<feature type="transmembrane region" description="Helical" evidence="6">
    <location>
        <begin position="98"/>
        <end position="118"/>
    </location>
</feature>
<keyword evidence="9" id="KW-1185">Reference proteome</keyword>
<dbReference type="InterPro" id="IPR036259">
    <property type="entry name" value="MFS_trans_sf"/>
</dbReference>
<keyword evidence="5 6" id="KW-0472">Membrane</keyword>
<feature type="transmembrane region" description="Helical" evidence="6">
    <location>
        <begin position="130"/>
        <end position="149"/>
    </location>
</feature>
<protein>
    <recommendedName>
        <fullName evidence="7">Major facilitator superfamily (MFS) profile domain-containing protein</fullName>
    </recommendedName>
</protein>
<evidence type="ECO:0000256" key="4">
    <source>
        <dbReference type="ARBA" id="ARBA00022989"/>
    </source>
</evidence>
<name>A0ABD3GWC1_9MARC</name>
<proteinExistence type="predicted"/>
<sequence>MTRHAVLLWLEKAKIKVYHYQVQALCFAGFFSFGYNLFSISTVTTLLGRLYYYNPGSGKPGILPVGVHAGVVGAALCGALFGQLFFGWAGDKWGRRKMCTVSSIITVFASLASGLSFGSTRTRLMVTLGFFRFWLGFGIGGNYPLLATMMSEYSNEMDRGFVVAFLFGCQGVGIALAETVAYSVFSIFSLVHKLPSFYVDPVRHEVDFVWRVVLMFGAILPAGLEFTSCCRKIPEAPSHPTVLMGVDWLLVTSHQGDVPTKAVTERTRFITYEKTEFLIAIEVLPQTYRTPKHFGRLCTTSALESM</sequence>
<dbReference type="InterPro" id="IPR005828">
    <property type="entry name" value="MFS_sugar_transport-like"/>
</dbReference>
<evidence type="ECO:0000256" key="2">
    <source>
        <dbReference type="ARBA" id="ARBA00022448"/>
    </source>
</evidence>
<dbReference type="Proteomes" id="UP001633002">
    <property type="component" value="Unassembled WGS sequence"/>
</dbReference>
<evidence type="ECO:0000313" key="8">
    <source>
        <dbReference type="EMBL" id="KAL3682445.1"/>
    </source>
</evidence>
<evidence type="ECO:0000256" key="6">
    <source>
        <dbReference type="SAM" id="Phobius"/>
    </source>
</evidence>